<accession>A0A926IDN8</accession>
<organism evidence="1 2">
    <name type="scientific">Zhenhengia yiwuensis</name>
    <dbReference type="NCBI Taxonomy" id="2763666"/>
    <lineage>
        <taxon>Bacteria</taxon>
        <taxon>Bacillati</taxon>
        <taxon>Bacillota</taxon>
        <taxon>Clostridia</taxon>
        <taxon>Lachnospirales</taxon>
        <taxon>Lachnospiraceae</taxon>
        <taxon>Zhenhengia</taxon>
    </lineage>
</organism>
<evidence type="ECO:0000313" key="2">
    <source>
        <dbReference type="Proteomes" id="UP000655830"/>
    </source>
</evidence>
<proteinExistence type="predicted"/>
<reference evidence="1" key="1">
    <citation type="submission" date="2020-08" db="EMBL/GenBank/DDBJ databases">
        <title>Genome public.</title>
        <authorList>
            <person name="Liu C."/>
            <person name="Sun Q."/>
        </authorList>
    </citation>
    <scope>NUCLEOTIDE SEQUENCE</scope>
    <source>
        <strain evidence="1">NSJ-12</strain>
    </source>
</reference>
<name>A0A926IDN8_9FIRM</name>
<dbReference type="RefSeq" id="WP_249332834.1">
    <property type="nucleotide sequence ID" value="NZ_JACRSY010000015.1"/>
</dbReference>
<dbReference type="AlphaFoldDB" id="A0A926IDN8"/>
<comment type="caution">
    <text evidence="1">The sequence shown here is derived from an EMBL/GenBank/DDBJ whole genome shotgun (WGS) entry which is preliminary data.</text>
</comment>
<keyword evidence="2" id="KW-1185">Reference proteome</keyword>
<dbReference type="EMBL" id="JACRSY010000015">
    <property type="protein sequence ID" value="MBC8579937.1"/>
    <property type="molecule type" value="Genomic_DNA"/>
</dbReference>
<gene>
    <name evidence="1" type="ORF">H8718_10410</name>
</gene>
<dbReference type="Proteomes" id="UP000655830">
    <property type="component" value="Unassembled WGS sequence"/>
</dbReference>
<protein>
    <submittedName>
        <fullName evidence="1">Uncharacterized protein</fullName>
    </submittedName>
</protein>
<sequence>MDKGGCVYCNDYRVPLIEHAPSVYIDINKNLVCSANKWYGKKIKYCPMCGRYLRKIK</sequence>
<evidence type="ECO:0000313" key="1">
    <source>
        <dbReference type="EMBL" id="MBC8579937.1"/>
    </source>
</evidence>